<protein>
    <submittedName>
        <fullName evidence="2">Uncharacterized protein</fullName>
    </submittedName>
</protein>
<feature type="transmembrane region" description="Helical" evidence="1">
    <location>
        <begin position="116"/>
        <end position="134"/>
    </location>
</feature>
<evidence type="ECO:0000256" key="1">
    <source>
        <dbReference type="SAM" id="Phobius"/>
    </source>
</evidence>
<keyword evidence="1" id="KW-0812">Transmembrane</keyword>
<feature type="transmembrane region" description="Helical" evidence="1">
    <location>
        <begin position="87"/>
        <end position="104"/>
    </location>
</feature>
<dbReference type="AlphaFoldDB" id="A0A4P7GIV7"/>
<dbReference type="KEGG" id="noy:EXE57_06110"/>
<sequence length="178" mass="17957">MAGAVVRCAAVAATTGGLAWVGKGAMILAGRPQPPLLLELGLPCFGLALLLLALEAGSRTATALGVVATGGGAVALALDLFDRWPDPAITTAGLALVVGLVLLRPSDQPGRWGPRAIGLATVPVTAAGGLLALVDEALLEVSTVVLGLAWTWLGVRLWRAPAAVREPRTVRPGPRASA</sequence>
<feature type="transmembrane region" description="Helical" evidence="1">
    <location>
        <begin position="35"/>
        <end position="54"/>
    </location>
</feature>
<evidence type="ECO:0000313" key="2">
    <source>
        <dbReference type="EMBL" id="QBR91896.1"/>
    </source>
</evidence>
<proteinExistence type="predicted"/>
<dbReference type="EMBL" id="CP038267">
    <property type="protein sequence ID" value="QBR91896.1"/>
    <property type="molecule type" value="Genomic_DNA"/>
</dbReference>
<keyword evidence="1" id="KW-1133">Transmembrane helix</keyword>
<name>A0A4P7GIV7_9ACTN</name>
<feature type="transmembrane region" description="Helical" evidence="1">
    <location>
        <begin position="140"/>
        <end position="158"/>
    </location>
</feature>
<reference evidence="2 3" key="1">
    <citation type="submission" date="2019-03" db="EMBL/GenBank/DDBJ databases">
        <title>Three New Species of Nocardioides, Nocardioides euryhalodurans sp. nov., Nocardioides seonyuensis sp. nov. and Nocardioides eburneoflavus sp. nov., Iolated from Soil.</title>
        <authorList>
            <person name="Roh S.G."/>
            <person name="Lee C."/>
            <person name="Kim M.-K."/>
            <person name="Kim S.B."/>
        </authorList>
    </citation>
    <scope>NUCLEOTIDE SEQUENCE [LARGE SCALE GENOMIC DNA]</scope>
    <source>
        <strain evidence="2 3">MMS17-SY117</strain>
    </source>
</reference>
<feature type="transmembrane region" description="Helical" evidence="1">
    <location>
        <begin position="61"/>
        <end position="81"/>
    </location>
</feature>
<organism evidence="2 3">
    <name type="scientific">Nocardioides euryhalodurans</name>
    <dbReference type="NCBI Taxonomy" id="2518370"/>
    <lineage>
        <taxon>Bacteria</taxon>
        <taxon>Bacillati</taxon>
        <taxon>Actinomycetota</taxon>
        <taxon>Actinomycetes</taxon>
        <taxon>Propionibacteriales</taxon>
        <taxon>Nocardioidaceae</taxon>
        <taxon>Nocardioides</taxon>
    </lineage>
</organism>
<evidence type="ECO:0000313" key="3">
    <source>
        <dbReference type="Proteomes" id="UP000294894"/>
    </source>
</evidence>
<gene>
    <name evidence="2" type="ORF">EXE57_06110</name>
</gene>
<accession>A0A4P7GIV7</accession>
<keyword evidence="3" id="KW-1185">Reference proteome</keyword>
<keyword evidence="1" id="KW-0472">Membrane</keyword>
<dbReference type="Proteomes" id="UP000294894">
    <property type="component" value="Chromosome"/>
</dbReference>
<dbReference type="RefSeq" id="WP_135075092.1">
    <property type="nucleotide sequence ID" value="NZ_CP038267.1"/>
</dbReference>